<feature type="compositionally biased region" description="Basic residues" evidence="1">
    <location>
        <begin position="48"/>
        <end position="62"/>
    </location>
</feature>
<dbReference type="AlphaFoldDB" id="A0A380TBD5"/>
<organism evidence="2">
    <name type="scientific">metagenome</name>
    <dbReference type="NCBI Taxonomy" id="256318"/>
    <lineage>
        <taxon>unclassified sequences</taxon>
        <taxon>metagenomes</taxon>
    </lineage>
</organism>
<protein>
    <submittedName>
        <fullName evidence="2">Uncharacterized protein</fullName>
    </submittedName>
</protein>
<sequence length="80" mass="8788">MRARAAAAAIILNLLNLTHVTASALCGAVSEAQAVEVERRHREAVHAGRNRQLHGGIRRRHKSGESVGHLHLHHQQVKAR</sequence>
<dbReference type="EMBL" id="UIDG01000085">
    <property type="protein sequence ID" value="SUS05149.1"/>
    <property type="molecule type" value="Genomic_DNA"/>
</dbReference>
<feature type="region of interest" description="Disordered" evidence="1">
    <location>
        <begin position="41"/>
        <end position="80"/>
    </location>
</feature>
<name>A0A380TBD5_9ZZZZ</name>
<reference evidence="2" key="1">
    <citation type="submission" date="2018-07" db="EMBL/GenBank/DDBJ databases">
        <authorList>
            <person name="Quirk P.G."/>
            <person name="Krulwich T.A."/>
        </authorList>
    </citation>
    <scope>NUCLEOTIDE SEQUENCE</scope>
</reference>
<gene>
    <name evidence="2" type="ORF">DF3PB_1750003</name>
</gene>
<feature type="compositionally biased region" description="Basic residues" evidence="1">
    <location>
        <begin position="70"/>
        <end position="80"/>
    </location>
</feature>
<accession>A0A380TBD5</accession>
<evidence type="ECO:0000313" key="2">
    <source>
        <dbReference type="EMBL" id="SUS05149.1"/>
    </source>
</evidence>
<proteinExistence type="predicted"/>
<evidence type="ECO:0000256" key="1">
    <source>
        <dbReference type="SAM" id="MobiDB-lite"/>
    </source>
</evidence>